<reference evidence="1 2" key="1">
    <citation type="submission" date="2013-05" db="EMBL/GenBank/DDBJ databases">
        <title>Genome assembly of Chondromyces apiculatus DSM 436.</title>
        <authorList>
            <person name="Sharma G."/>
            <person name="Khatri I."/>
            <person name="Kaur C."/>
            <person name="Mayilraj S."/>
            <person name="Subramanian S."/>
        </authorList>
    </citation>
    <scope>NUCLEOTIDE SEQUENCE [LARGE SCALE GENOMIC DNA]</scope>
    <source>
        <strain evidence="1 2">DSM 436</strain>
    </source>
</reference>
<evidence type="ECO:0000313" key="1">
    <source>
        <dbReference type="EMBL" id="EYF00833.1"/>
    </source>
</evidence>
<sequence length="126" mass="14094">MEIYRTRGDVVHIAERVRENLLMDSGIFVEAHGPKVGFVVRAQRTDFPGVPDDQLFERARKYGAAALPRGFRESGSALREVQDPGDAERTIDTWCEVQFEKAVDSIEGAISEIRFALTLDRSSAPQ</sequence>
<proteinExistence type="predicted"/>
<protein>
    <submittedName>
        <fullName evidence="1">Uncharacterized protein</fullName>
    </submittedName>
</protein>
<gene>
    <name evidence="1" type="ORF">CAP_8994</name>
</gene>
<accession>A0A017SV07</accession>
<dbReference type="AlphaFoldDB" id="A0A017SV07"/>
<comment type="caution">
    <text evidence="1">The sequence shown here is derived from an EMBL/GenBank/DDBJ whole genome shotgun (WGS) entry which is preliminary data.</text>
</comment>
<dbReference type="EMBL" id="ASRX01000097">
    <property type="protein sequence ID" value="EYF00833.1"/>
    <property type="molecule type" value="Genomic_DNA"/>
</dbReference>
<organism evidence="1 2">
    <name type="scientific">Chondromyces apiculatus DSM 436</name>
    <dbReference type="NCBI Taxonomy" id="1192034"/>
    <lineage>
        <taxon>Bacteria</taxon>
        <taxon>Pseudomonadati</taxon>
        <taxon>Myxococcota</taxon>
        <taxon>Polyangia</taxon>
        <taxon>Polyangiales</taxon>
        <taxon>Polyangiaceae</taxon>
        <taxon>Chondromyces</taxon>
    </lineage>
</organism>
<name>A0A017SV07_9BACT</name>
<dbReference type="Proteomes" id="UP000019678">
    <property type="component" value="Unassembled WGS sequence"/>
</dbReference>
<dbReference type="STRING" id="1192034.CAP_8994"/>
<evidence type="ECO:0000313" key="2">
    <source>
        <dbReference type="Proteomes" id="UP000019678"/>
    </source>
</evidence>
<keyword evidence="2" id="KW-1185">Reference proteome</keyword>